<name>A0A4P6ZG64_9FLAO</name>
<protein>
    <submittedName>
        <fullName evidence="2">Uncharacterized protein</fullName>
    </submittedName>
</protein>
<evidence type="ECO:0000313" key="2">
    <source>
        <dbReference type="EMBL" id="QBO58529.1"/>
    </source>
</evidence>
<organism evidence="2 3">
    <name type="scientific">Chryseobacterium salivictor</name>
    <dbReference type="NCBI Taxonomy" id="2547600"/>
    <lineage>
        <taxon>Bacteria</taxon>
        <taxon>Pseudomonadati</taxon>
        <taxon>Bacteroidota</taxon>
        <taxon>Flavobacteriia</taxon>
        <taxon>Flavobacteriales</taxon>
        <taxon>Weeksellaceae</taxon>
        <taxon>Chryseobacterium group</taxon>
        <taxon>Chryseobacterium</taxon>
    </lineage>
</organism>
<dbReference type="AlphaFoldDB" id="A0A4P6ZG64"/>
<evidence type="ECO:0000313" key="3">
    <source>
        <dbReference type="Proteomes" id="UP000294419"/>
    </source>
</evidence>
<dbReference type="Proteomes" id="UP000294419">
    <property type="component" value="Chromosome"/>
</dbReference>
<proteinExistence type="predicted"/>
<feature type="chain" id="PRO_5020569934" evidence="1">
    <location>
        <begin position="31"/>
        <end position="191"/>
    </location>
</feature>
<reference evidence="2 3" key="1">
    <citation type="submission" date="2019-03" db="EMBL/GenBank/DDBJ databases">
        <authorList>
            <person name="Kim H."/>
            <person name="Yu S.-M."/>
        </authorList>
    </citation>
    <scope>NUCLEOTIDE SEQUENCE [LARGE SCALE GENOMIC DNA]</scope>
    <source>
        <strain evidence="2 3">NBC122</strain>
    </source>
</reference>
<gene>
    <name evidence="2" type="ORF">NBC122_01714</name>
</gene>
<keyword evidence="1" id="KW-0732">Signal</keyword>
<dbReference type="EMBL" id="CP037954">
    <property type="protein sequence ID" value="QBO58529.1"/>
    <property type="molecule type" value="Genomic_DNA"/>
</dbReference>
<feature type="signal peptide" evidence="1">
    <location>
        <begin position="1"/>
        <end position="30"/>
    </location>
</feature>
<accession>A0A4P6ZG64</accession>
<sequence>MKDPIHNKITSMKTKLFLLLTVFSCSSMFAQSFEKLLYSKKDKPTVLINENIIANWEMINTQPNITIKEMQVMKSAQKGIDQYAKTYPNLSEYGLILCKADLGNIETKTQNDIRTFLGADPQTKIYVDGFLLMNKNYLIATNSIREIEFLSPNEQDFNKEKIINVWTLTKDTRFGSLNLLRTEKSKTNNQN</sequence>
<evidence type="ECO:0000256" key="1">
    <source>
        <dbReference type="SAM" id="SignalP"/>
    </source>
</evidence>
<keyword evidence="3" id="KW-1185">Reference proteome</keyword>
<dbReference type="KEGG" id="csal:NBC122_01714"/>